<sequence length="115" mass="12154">MLSSEEVVCDVAGRALEVGDTVVTVNGQTTGRVCEIAYEEDDLGFVAIRPVHHSYAKGVWYAADQVFWVARSNDAKSAPDASAKASKSNTNGAQNGSKVSPATPGAARTERARKK</sequence>
<protein>
    <submittedName>
        <fullName evidence="2">Uncharacterized protein</fullName>
    </submittedName>
</protein>
<reference evidence="2 3" key="1">
    <citation type="submission" date="2020-08" db="EMBL/GenBank/DDBJ databases">
        <title>Genomic Encyclopedia of Type Strains, Phase IV (KMG-IV): sequencing the most valuable type-strain genomes for metagenomic binning, comparative biology and taxonomic classification.</title>
        <authorList>
            <person name="Goeker M."/>
        </authorList>
    </citation>
    <scope>NUCLEOTIDE SEQUENCE [LARGE SCALE GENOMIC DNA]</scope>
    <source>
        <strain evidence="2 3">DSM 103725</strain>
    </source>
</reference>
<keyword evidence="3" id="KW-1185">Reference proteome</keyword>
<evidence type="ECO:0000256" key="1">
    <source>
        <dbReference type="SAM" id="MobiDB-lite"/>
    </source>
</evidence>
<dbReference type="RefSeq" id="WP_184675873.1">
    <property type="nucleotide sequence ID" value="NZ_JACHGY010000001.1"/>
</dbReference>
<organism evidence="2 3">
    <name type="scientific">Algisphaera agarilytica</name>
    <dbReference type="NCBI Taxonomy" id="1385975"/>
    <lineage>
        <taxon>Bacteria</taxon>
        <taxon>Pseudomonadati</taxon>
        <taxon>Planctomycetota</taxon>
        <taxon>Phycisphaerae</taxon>
        <taxon>Phycisphaerales</taxon>
        <taxon>Phycisphaeraceae</taxon>
        <taxon>Algisphaera</taxon>
    </lineage>
</organism>
<dbReference type="Proteomes" id="UP000541810">
    <property type="component" value="Unassembled WGS sequence"/>
</dbReference>
<comment type="caution">
    <text evidence="2">The sequence shown here is derived from an EMBL/GenBank/DDBJ whole genome shotgun (WGS) entry which is preliminary data.</text>
</comment>
<proteinExistence type="predicted"/>
<name>A0A7X0H6A1_9BACT</name>
<feature type="compositionally biased region" description="Polar residues" evidence="1">
    <location>
        <begin position="90"/>
        <end position="100"/>
    </location>
</feature>
<evidence type="ECO:0000313" key="3">
    <source>
        <dbReference type="Proteomes" id="UP000541810"/>
    </source>
</evidence>
<gene>
    <name evidence="2" type="ORF">HNQ40_000396</name>
</gene>
<accession>A0A7X0H6A1</accession>
<dbReference type="EMBL" id="JACHGY010000001">
    <property type="protein sequence ID" value="MBB6428590.1"/>
    <property type="molecule type" value="Genomic_DNA"/>
</dbReference>
<feature type="compositionally biased region" description="Low complexity" evidence="1">
    <location>
        <begin position="78"/>
        <end position="89"/>
    </location>
</feature>
<evidence type="ECO:0000313" key="2">
    <source>
        <dbReference type="EMBL" id="MBB6428590.1"/>
    </source>
</evidence>
<dbReference type="AlphaFoldDB" id="A0A7X0H6A1"/>
<feature type="region of interest" description="Disordered" evidence="1">
    <location>
        <begin position="78"/>
        <end position="115"/>
    </location>
</feature>